<evidence type="ECO:0000313" key="1">
    <source>
        <dbReference type="EMBL" id="MDQ0230331.1"/>
    </source>
</evidence>
<sequence length="56" mass="6685">MKTKIIKAERRNVLHRVYEDQNNKCRKEKCSSSKHKKTKLISVEKVNFIHQACEDL</sequence>
<dbReference type="Proteomes" id="UP001234495">
    <property type="component" value="Unassembled WGS sequence"/>
</dbReference>
<organism evidence="1 2">
    <name type="scientific">Metabacillus malikii</name>
    <dbReference type="NCBI Taxonomy" id="1504265"/>
    <lineage>
        <taxon>Bacteria</taxon>
        <taxon>Bacillati</taxon>
        <taxon>Bacillota</taxon>
        <taxon>Bacilli</taxon>
        <taxon>Bacillales</taxon>
        <taxon>Bacillaceae</taxon>
        <taxon>Metabacillus</taxon>
    </lineage>
</organism>
<accession>A0ABT9ZER6</accession>
<name>A0ABT9ZER6_9BACI</name>
<protein>
    <submittedName>
        <fullName evidence="1">Uncharacterized protein</fullName>
    </submittedName>
</protein>
<proteinExistence type="predicted"/>
<reference evidence="1 2" key="1">
    <citation type="submission" date="2023-07" db="EMBL/GenBank/DDBJ databases">
        <title>Genomic Encyclopedia of Type Strains, Phase IV (KMG-IV): sequencing the most valuable type-strain genomes for metagenomic binning, comparative biology and taxonomic classification.</title>
        <authorList>
            <person name="Goeker M."/>
        </authorList>
    </citation>
    <scope>NUCLEOTIDE SEQUENCE [LARGE SCALE GENOMIC DNA]</scope>
    <source>
        <strain evidence="1 2">DSM 29005</strain>
    </source>
</reference>
<dbReference type="EMBL" id="JAUSUD010000005">
    <property type="protein sequence ID" value="MDQ0230331.1"/>
    <property type="molecule type" value="Genomic_DNA"/>
</dbReference>
<keyword evidence="2" id="KW-1185">Reference proteome</keyword>
<comment type="caution">
    <text evidence="1">The sequence shown here is derived from an EMBL/GenBank/DDBJ whole genome shotgun (WGS) entry which is preliminary data.</text>
</comment>
<evidence type="ECO:0000313" key="2">
    <source>
        <dbReference type="Proteomes" id="UP001234495"/>
    </source>
</evidence>
<gene>
    <name evidence="1" type="ORF">J2S19_001585</name>
</gene>